<dbReference type="AlphaFoldDB" id="A0A814NDN1"/>
<protein>
    <submittedName>
        <fullName evidence="1">Uncharacterized protein</fullName>
    </submittedName>
</protein>
<organism evidence="1 2">
    <name type="scientific">Brachionus calyciflorus</name>
    <dbReference type="NCBI Taxonomy" id="104777"/>
    <lineage>
        <taxon>Eukaryota</taxon>
        <taxon>Metazoa</taxon>
        <taxon>Spiralia</taxon>
        <taxon>Gnathifera</taxon>
        <taxon>Rotifera</taxon>
        <taxon>Eurotatoria</taxon>
        <taxon>Monogononta</taxon>
        <taxon>Pseudotrocha</taxon>
        <taxon>Ploima</taxon>
        <taxon>Brachionidae</taxon>
        <taxon>Brachionus</taxon>
    </lineage>
</organism>
<evidence type="ECO:0000313" key="2">
    <source>
        <dbReference type="Proteomes" id="UP000663879"/>
    </source>
</evidence>
<name>A0A814NDN1_9BILA</name>
<keyword evidence="2" id="KW-1185">Reference proteome</keyword>
<dbReference type="Proteomes" id="UP000663879">
    <property type="component" value="Unassembled WGS sequence"/>
</dbReference>
<dbReference type="EMBL" id="CAJNOC010007026">
    <property type="protein sequence ID" value="CAF1090589.1"/>
    <property type="molecule type" value="Genomic_DNA"/>
</dbReference>
<comment type="caution">
    <text evidence="1">The sequence shown here is derived from an EMBL/GenBank/DDBJ whole genome shotgun (WGS) entry which is preliminary data.</text>
</comment>
<evidence type="ECO:0000313" key="1">
    <source>
        <dbReference type="EMBL" id="CAF1090589.1"/>
    </source>
</evidence>
<accession>A0A814NDN1</accession>
<gene>
    <name evidence="1" type="ORF">OXX778_LOCUS20650</name>
</gene>
<proteinExistence type="predicted"/>
<sequence>MAQQATGSFVREVIVRGLPNLYNIRDIFVRRVSSFIEEFNSENGRQLSTLGECRFPRTTETRMHAFISMGDLFDNDWLINALDGARFEEHTLEAQEYSRVEATVEIEDDREVIVQELALVRAPTWSVDWKLLKEWTTIKDIGYFNELFLLWYRFDCCP</sequence>
<reference evidence="1" key="1">
    <citation type="submission" date="2021-02" db="EMBL/GenBank/DDBJ databases">
        <authorList>
            <person name="Nowell W R."/>
        </authorList>
    </citation>
    <scope>NUCLEOTIDE SEQUENCE</scope>
    <source>
        <strain evidence="1">Ploen Becks lab</strain>
    </source>
</reference>